<reference evidence="2" key="1">
    <citation type="submission" date="2011-11" db="EMBL/GenBank/DDBJ databases">
        <title>The Genome Sequence of Fusarium oxysporum PHW808.</title>
        <authorList>
            <consortium name="The Broad Institute Genome Sequencing Platform"/>
            <person name="Ma L.-J."/>
            <person name="Gale L.R."/>
            <person name="Schwartz D.C."/>
            <person name="Zhou S."/>
            <person name="Corby-Kistler H."/>
            <person name="Young S.K."/>
            <person name="Zeng Q."/>
            <person name="Gargeya S."/>
            <person name="Fitzgerald M."/>
            <person name="Haas B."/>
            <person name="Abouelleil A."/>
            <person name="Alvarado L."/>
            <person name="Arachchi H.M."/>
            <person name="Berlin A."/>
            <person name="Brown A."/>
            <person name="Chapman S.B."/>
            <person name="Chen Z."/>
            <person name="Dunbar C."/>
            <person name="Freedman E."/>
            <person name="Gearin G."/>
            <person name="Goldberg J."/>
            <person name="Griggs A."/>
            <person name="Gujja S."/>
            <person name="Heiman D."/>
            <person name="Howarth C."/>
            <person name="Larson L."/>
            <person name="Lui A."/>
            <person name="MacDonald P.J.P."/>
            <person name="Montmayeur A."/>
            <person name="Murphy C."/>
            <person name="Neiman D."/>
            <person name="Pearson M."/>
            <person name="Priest M."/>
            <person name="Roberts A."/>
            <person name="Saif S."/>
            <person name="Shea T."/>
            <person name="Shenoy N."/>
            <person name="Sisk P."/>
            <person name="Stolte C."/>
            <person name="Sykes S."/>
            <person name="Wortman J."/>
            <person name="Nusbaum C."/>
            <person name="Birren B."/>
        </authorList>
    </citation>
    <scope>NUCLEOTIDE SEQUENCE [LARGE SCALE GENOMIC DNA]</scope>
    <source>
        <strain evidence="2">54008</strain>
    </source>
</reference>
<reference evidence="2" key="2">
    <citation type="submission" date="2014-03" db="EMBL/GenBank/DDBJ databases">
        <title>The Genome Annotation of Fusarium oxysporum PHW808.</title>
        <authorList>
            <consortium name="The Broad Institute Genomics Platform"/>
            <person name="Ma L.-J."/>
            <person name="Corby-Kistler H."/>
            <person name="Broz K."/>
            <person name="Gale L.R."/>
            <person name="Jonkers W."/>
            <person name="O'Donnell K."/>
            <person name="Ploetz R."/>
            <person name="Steinberg C."/>
            <person name="Schwartz D.C."/>
            <person name="VanEtten H."/>
            <person name="Zhou S."/>
            <person name="Young S.K."/>
            <person name="Zeng Q."/>
            <person name="Gargeya S."/>
            <person name="Fitzgerald M."/>
            <person name="Abouelleil A."/>
            <person name="Alvarado L."/>
            <person name="Chapman S.B."/>
            <person name="Gainer-Dewar J."/>
            <person name="Goldberg J."/>
            <person name="Griggs A."/>
            <person name="Gujja S."/>
            <person name="Hansen M."/>
            <person name="Howarth C."/>
            <person name="Imamovic A."/>
            <person name="Ireland A."/>
            <person name="Larimer J."/>
            <person name="McCowan C."/>
            <person name="Murphy C."/>
            <person name="Pearson M."/>
            <person name="Poon T.W."/>
            <person name="Priest M."/>
            <person name="Roberts A."/>
            <person name="Saif S."/>
            <person name="Shea T."/>
            <person name="Sykes S."/>
            <person name="Wortman J."/>
            <person name="Nusbaum C."/>
            <person name="Birren B."/>
        </authorList>
    </citation>
    <scope>NUCLEOTIDE SEQUENCE</scope>
    <source>
        <strain evidence="2">54008</strain>
    </source>
</reference>
<gene>
    <name evidence="2" type="ORF">FOPG_18517</name>
</gene>
<feature type="region of interest" description="Disordered" evidence="1">
    <location>
        <begin position="36"/>
        <end position="68"/>
    </location>
</feature>
<name>X0GZI6_FUSOX</name>
<proteinExistence type="predicted"/>
<dbReference type="HOGENOM" id="CLU_2794090_0_0_1"/>
<dbReference type="AlphaFoldDB" id="X0GZI6"/>
<evidence type="ECO:0000313" key="2">
    <source>
        <dbReference type="EMBL" id="EXL65246.1"/>
    </source>
</evidence>
<organism evidence="2">
    <name type="scientific">Fusarium oxysporum f. sp. conglutinans race 2 54008</name>
    <dbReference type="NCBI Taxonomy" id="1089457"/>
    <lineage>
        <taxon>Eukaryota</taxon>
        <taxon>Fungi</taxon>
        <taxon>Dikarya</taxon>
        <taxon>Ascomycota</taxon>
        <taxon>Pezizomycotina</taxon>
        <taxon>Sordariomycetes</taxon>
        <taxon>Hypocreomycetidae</taxon>
        <taxon>Hypocreales</taxon>
        <taxon>Nectriaceae</taxon>
        <taxon>Fusarium</taxon>
        <taxon>Fusarium oxysporum species complex</taxon>
    </lineage>
</organism>
<dbReference type="Proteomes" id="UP000030676">
    <property type="component" value="Unassembled WGS sequence"/>
</dbReference>
<accession>X0GZI6</accession>
<protein>
    <submittedName>
        <fullName evidence="2">Uncharacterized protein</fullName>
    </submittedName>
</protein>
<dbReference type="EMBL" id="KK033698">
    <property type="protein sequence ID" value="EXL65246.1"/>
    <property type="molecule type" value="Genomic_DNA"/>
</dbReference>
<sequence length="68" mass="7906">MIHSHFFGGSYIYKAQHRHFSRSLYIRTVIQRQSRNEQSYTPSSYGIDARAMSTKTGKRAPERPWSAA</sequence>
<evidence type="ECO:0000256" key="1">
    <source>
        <dbReference type="SAM" id="MobiDB-lite"/>
    </source>
</evidence>